<sequence length="148" mass="16779">MKKLLSFLGAFGLIASTSTSVVSCFGEEDTSYITVDVDNSNLSLDEMKTKLLSTQKDYKVLARVVEAEKYSREEYNKYVLIVVVIQDLILRILNNDVPTYEIDLLGVFEDTASKAVELLKPSIEDESRELLEDSTIKVVEDFLNYYSK</sequence>
<proteinExistence type="predicted"/>
<organism evidence="1 2">
    <name type="scientific">Spiroplasma chinense</name>
    <dbReference type="NCBI Taxonomy" id="216932"/>
    <lineage>
        <taxon>Bacteria</taxon>
        <taxon>Bacillati</taxon>
        <taxon>Mycoplasmatota</taxon>
        <taxon>Mollicutes</taxon>
        <taxon>Entomoplasmatales</taxon>
        <taxon>Spiroplasmataceae</taxon>
        <taxon>Spiroplasma</taxon>
    </lineage>
</organism>
<keyword evidence="2" id="KW-1185">Reference proteome</keyword>
<evidence type="ECO:0008006" key="3">
    <source>
        <dbReference type="Google" id="ProtNLM"/>
    </source>
</evidence>
<evidence type="ECO:0000313" key="1">
    <source>
        <dbReference type="EMBL" id="QEH61421.1"/>
    </source>
</evidence>
<dbReference type="EMBL" id="CP043026">
    <property type="protein sequence ID" value="QEH61421.1"/>
    <property type="molecule type" value="Genomic_DNA"/>
</dbReference>
<dbReference type="PROSITE" id="PS51257">
    <property type="entry name" value="PROKAR_LIPOPROTEIN"/>
    <property type="match status" value="1"/>
</dbReference>
<reference evidence="1 2" key="1">
    <citation type="submission" date="2019-08" db="EMBL/GenBank/DDBJ databases">
        <title>Complete genome sequence of Spiroplasma chinense CCH (DSM 19755).</title>
        <authorList>
            <person name="Shen H.-Y."/>
            <person name="Lin Y.-C."/>
            <person name="Chou L."/>
            <person name="Kuo C.-H."/>
        </authorList>
    </citation>
    <scope>NUCLEOTIDE SEQUENCE [LARGE SCALE GENOMIC DNA]</scope>
    <source>
        <strain evidence="1 2">CCH</strain>
    </source>
</reference>
<dbReference type="KEGG" id="schi:SCHIN_v1c02240"/>
<protein>
    <recommendedName>
        <fullName evidence="3">Lipoprotein</fullName>
    </recommendedName>
</protein>
<dbReference type="AlphaFoldDB" id="A0A5B9Y374"/>
<dbReference type="InterPro" id="IPR054816">
    <property type="entry name" value="Lipoprotein_mollicutes-type_CS"/>
</dbReference>
<evidence type="ECO:0000313" key="2">
    <source>
        <dbReference type="Proteomes" id="UP000323144"/>
    </source>
</evidence>
<dbReference type="Proteomes" id="UP000323144">
    <property type="component" value="Chromosome"/>
</dbReference>
<accession>A0A5B9Y374</accession>
<gene>
    <name evidence="1" type="ORF">SCHIN_v1c02240</name>
</gene>
<dbReference type="NCBIfam" id="NF038029">
    <property type="entry name" value="LP_plasma"/>
    <property type="match status" value="1"/>
</dbReference>
<dbReference type="RefSeq" id="WP_166507816.1">
    <property type="nucleotide sequence ID" value="NZ_CP043026.1"/>
</dbReference>
<name>A0A5B9Y374_9MOLU</name>